<evidence type="ECO:0000256" key="7">
    <source>
        <dbReference type="SAM" id="Phobius"/>
    </source>
</evidence>
<dbReference type="InterPro" id="IPR036259">
    <property type="entry name" value="MFS_trans_sf"/>
</dbReference>
<evidence type="ECO:0000256" key="5">
    <source>
        <dbReference type="ARBA" id="ARBA00023136"/>
    </source>
</evidence>
<dbReference type="InterPro" id="IPR005829">
    <property type="entry name" value="Sugar_transporter_CS"/>
</dbReference>
<feature type="region of interest" description="Disordered" evidence="6">
    <location>
        <begin position="1"/>
        <end position="33"/>
    </location>
</feature>
<feature type="transmembrane region" description="Helical" evidence="7">
    <location>
        <begin position="79"/>
        <end position="98"/>
    </location>
</feature>
<dbReference type="PANTHER" id="PTHR42718">
    <property type="entry name" value="MAJOR FACILITATOR SUPERFAMILY MULTIDRUG TRANSPORTER MFSC"/>
    <property type="match status" value="1"/>
</dbReference>
<dbReference type="PROSITE" id="PS00216">
    <property type="entry name" value="SUGAR_TRANSPORT_1"/>
    <property type="match status" value="1"/>
</dbReference>
<dbReference type="RefSeq" id="WP_248823929.1">
    <property type="nucleotide sequence ID" value="NZ_JALKFT010000005.1"/>
</dbReference>
<feature type="transmembrane region" description="Helical" evidence="7">
    <location>
        <begin position="169"/>
        <end position="193"/>
    </location>
</feature>
<feature type="transmembrane region" description="Helical" evidence="7">
    <location>
        <begin position="199"/>
        <end position="218"/>
    </location>
</feature>
<feature type="transmembrane region" description="Helical" evidence="7">
    <location>
        <begin position="387"/>
        <end position="407"/>
    </location>
</feature>
<reference evidence="9 10" key="1">
    <citation type="submission" date="2022-04" db="EMBL/GenBank/DDBJ databases">
        <title>Genome diversity in the genus Frankia.</title>
        <authorList>
            <person name="Carlos-Shanley C."/>
            <person name="Hahn D."/>
        </authorList>
    </citation>
    <scope>NUCLEOTIDE SEQUENCE [LARGE SCALE GENOMIC DNA]</scope>
    <source>
        <strain evidence="9 10">Ag45/Mut15</strain>
    </source>
</reference>
<feature type="transmembrane region" description="Helical" evidence="7">
    <location>
        <begin position="260"/>
        <end position="277"/>
    </location>
</feature>
<feature type="transmembrane region" description="Helical" evidence="7">
    <location>
        <begin position="330"/>
        <end position="351"/>
    </location>
</feature>
<dbReference type="Gene3D" id="1.20.1720.10">
    <property type="entry name" value="Multidrug resistance protein D"/>
    <property type="match status" value="1"/>
</dbReference>
<feature type="transmembrane region" description="Helical" evidence="7">
    <location>
        <begin position="363"/>
        <end position="381"/>
    </location>
</feature>
<evidence type="ECO:0000313" key="10">
    <source>
        <dbReference type="Proteomes" id="UP001201873"/>
    </source>
</evidence>
<dbReference type="EMBL" id="JALKFT010000005">
    <property type="protein sequence ID" value="MCK9875485.1"/>
    <property type="molecule type" value="Genomic_DNA"/>
</dbReference>
<comment type="caution">
    <text evidence="9">The sequence shown here is derived from an EMBL/GenBank/DDBJ whole genome shotgun (WGS) entry which is preliminary data.</text>
</comment>
<organism evidence="9 10">
    <name type="scientific">Frankia umida</name>
    <dbReference type="NCBI Taxonomy" id="573489"/>
    <lineage>
        <taxon>Bacteria</taxon>
        <taxon>Bacillati</taxon>
        <taxon>Actinomycetota</taxon>
        <taxon>Actinomycetes</taxon>
        <taxon>Frankiales</taxon>
        <taxon>Frankiaceae</taxon>
        <taxon>Frankia</taxon>
    </lineage>
</organism>
<name>A0ABT0JVM7_9ACTN</name>
<evidence type="ECO:0000313" key="9">
    <source>
        <dbReference type="EMBL" id="MCK9875485.1"/>
    </source>
</evidence>
<gene>
    <name evidence="9" type="ORF">MXD59_06795</name>
</gene>
<dbReference type="Proteomes" id="UP001201873">
    <property type="component" value="Unassembled WGS sequence"/>
</dbReference>
<feature type="domain" description="Major facilitator superfamily (MFS) profile" evidence="8">
    <location>
        <begin position="44"/>
        <end position="519"/>
    </location>
</feature>
<keyword evidence="5 7" id="KW-0472">Membrane</keyword>
<feature type="transmembrane region" description="Helical" evidence="7">
    <location>
        <begin position="230"/>
        <end position="248"/>
    </location>
</feature>
<evidence type="ECO:0000256" key="4">
    <source>
        <dbReference type="ARBA" id="ARBA00022989"/>
    </source>
</evidence>
<dbReference type="Pfam" id="PF07690">
    <property type="entry name" value="MFS_1"/>
    <property type="match status" value="1"/>
</dbReference>
<dbReference type="SUPFAM" id="SSF103473">
    <property type="entry name" value="MFS general substrate transporter"/>
    <property type="match status" value="1"/>
</dbReference>
<evidence type="ECO:0000256" key="1">
    <source>
        <dbReference type="ARBA" id="ARBA00004651"/>
    </source>
</evidence>
<dbReference type="CDD" id="cd17321">
    <property type="entry name" value="MFS_MMR_MDR_like"/>
    <property type="match status" value="1"/>
</dbReference>
<dbReference type="PROSITE" id="PS50850">
    <property type="entry name" value="MFS"/>
    <property type="match status" value="1"/>
</dbReference>
<feature type="region of interest" description="Disordered" evidence="6">
    <location>
        <begin position="523"/>
        <end position="546"/>
    </location>
</feature>
<feature type="transmembrane region" description="Helical" evidence="7">
    <location>
        <begin position="41"/>
        <end position="67"/>
    </location>
</feature>
<dbReference type="PRINTS" id="PR01035">
    <property type="entry name" value="TCRTETA"/>
</dbReference>
<proteinExistence type="inferred from homology"/>
<sequence>MSQRSRPGSRSDPHPPTAVAPSIGAAGPEARQRAADHGGGYRLTVAAVGLASLMLPFLVSGAAVALPDMAADLDASVGSAQWMLNGFNIAFAALPLAAGGLADRLGRRRVLLAGIALVGATSLLVGLAPSVVAVDVGRVIQGCGAAAVLAAGAAVLADSTSGRRRQVAFGVLGTCFGAGLAIGPLAAGALVGAAGWRSVFLLVAAVSVPVWMCALRCAESRDPGPSSLDLMGLALFTGGLSCLSLVFVQATTAGWATPGTLLPLAAAMALLPLFVLVELRRADRAMFDVRLFRRPAFVAVVCQPFTVTLGFVILLIYLPAYLQGVGSRTGLASGLLLLPMTTPVLVLPLAASHLAARTSIRTVLTSASLLIALGALLMVTLRGDASWWTLAVPLVPFGAGVGLAFGVMDNAAVSAVPVRSAGAAAGMFNTMRVTGESLAVSAAAALLTTLSAARLRETGIPAHTARSLAGQAVHGQVSAPNHGAVAAGFTDAFHTLGLILAALSVAGAGLTCLALTPRGEVPPPHSGFQEADDGHAMSDVRRGSSA</sequence>
<evidence type="ECO:0000256" key="3">
    <source>
        <dbReference type="ARBA" id="ARBA00022692"/>
    </source>
</evidence>
<evidence type="ECO:0000259" key="8">
    <source>
        <dbReference type="PROSITE" id="PS50850"/>
    </source>
</evidence>
<keyword evidence="3 7" id="KW-0812">Transmembrane</keyword>
<comment type="subcellular location">
    <subcellularLocation>
        <location evidence="1">Cell membrane</location>
        <topology evidence="1">Multi-pass membrane protein</topology>
    </subcellularLocation>
</comment>
<feature type="transmembrane region" description="Helical" evidence="7">
    <location>
        <begin position="110"/>
        <end position="133"/>
    </location>
</feature>
<comment type="similarity">
    <text evidence="2">Belongs to the major facilitator superfamily. TCR/Tet family.</text>
</comment>
<feature type="compositionally biased region" description="Basic and acidic residues" evidence="6">
    <location>
        <begin position="532"/>
        <end position="546"/>
    </location>
</feature>
<evidence type="ECO:0000256" key="2">
    <source>
        <dbReference type="ARBA" id="ARBA00007520"/>
    </source>
</evidence>
<dbReference type="InterPro" id="IPR001958">
    <property type="entry name" value="Tet-R_TetA/multi-R_MdtG-like"/>
</dbReference>
<keyword evidence="4 7" id="KW-1133">Transmembrane helix</keyword>
<dbReference type="Gene3D" id="1.20.1250.20">
    <property type="entry name" value="MFS general substrate transporter like domains"/>
    <property type="match status" value="1"/>
</dbReference>
<dbReference type="InterPro" id="IPR011701">
    <property type="entry name" value="MFS"/>
</dbReference>
<feature type="transmembrane region" description="Helical" evidence="7">
    <location>
        <begin position="297"/>
        <end position="318"/>
    </location>
</feature>
<dbReference type="InterPro" id="IPR020846">
    <property type="entry name" value="MFS_dom"/>
</dbReference>
<keyword evidence="10" id="KW-1185">Reference proteome</keyword>
<accession>A0ABT0JVM7</accession>
<dbReference type="PANTHER" id="PTHR42718:SF49">
    <property type="entry name" value="EXPORT PROTEIN"/>
    <property type="match status" value="1"/>
</dbReference>
<protein>
    <submittedName>
        <fullName evidence="9">MFS transporter</fullName>
    </submittedName>
</protein>
<feature type="transmembrane region" description="Helical" evidence="7">
    <location>
        <begin position="139"/>
        <end position="157"/>
    </location>
</feature>
<evidence type="ECO:0000256" key="6">
    <source>
        <dbReference type="SAM" id="MobiDB-lite"/>
    </source>
</evidence>